<evidence type="ECO:0000256" key="3">
    <source>
        <dbReference type="ARBA" id="ARBA00023274"/>
    </source>
</evidence>
<dbReference type="AlphaFoldDB" id="A0A3B1CCC6"/>
<dbReference type="InterPro" id="IPR022973">
    <property type="entry name" value="Ribosomal_uL10_bac"/>
</dbReference>
<name>A0A3B1CCC6_9ZZZZ</name>
<evidence type="ECO:0000256" key="1">
    <source>
        <dbReference type="ARBA" id="ARBA00008889"/>
    </source>
</evidence>
<keyword evidence="2 4" id="KW-0689">Ribosomal protein</keyword>
<dbReference type="GO" id="GO:1990904">
    <property type="term" value="C:ribonucleoprotein complex"/>
    <property type="evidence" value="ECO:0007669"/>
    <property type="project" value="UniProtKB-KW"/>
</dbReference>
<proteinExistence type="inferred from homology"/>
<dbReference type="SUPFAM" id="SSF160369">
    <property type="entry name" value="Ribosomal protein L10-like"/>
    <property type="match status" value="1"/>
</dbReference>
<dbReference type="Gene3D" id="6.10.250.290">
    <property type="match status" value="1"/>
</dbReference>
<dbReference type="InterPro" id="IPR043141">
    <property type="entry name" value="Ribosomal_uL10-like_sf"/>
</dbReference>
<dbReference type="InterPro" id="IPR047865">
    <property type="entry name" value="Ribosomal_uL10_bac_type"/>
</dbReference>
<accession>A0A3B1CCC6</accession>
<dbReference type="Pfam" id="PF00466">
    <property type="entry name" value="Ribosomal_L10"/>
    <property type="match status" value="1"/>
</dbReference>
<evidence type="ECO:0000313" key="4">
    <source>
        <dbReference type="EMBL" id="VAX21608.1"/>
    </source>
</evidence>
<protein>
    <submittedName>
        <fullName evidence="4">LSU ribosomal protein L10p (P0)</fullName>
    </submittedName>
</protein>
<gene>
    <name evidence="4" type="ORF">MNBD_NITROSPINAE01-1858</name>
</gene>
<dbReference type="NCBIfam" id="NF000955">
    <property type="entry name" value="PRK00099.1-1"/>
    <property type="match status" value="1"/>
</dbReference>
<sequence>MVTEAKQEEVAALKNSFNEANVAIFTSFSGMTVESSTALRKDLRASGAKLKVVKNTLAKIAAKGTPFEGTQDIFSGPVSIAFGFSDDIGAPAKVISDFAKKDESLKILGGFIEGSVLDDAGVKKLASIPPKPVVQAMFLGLMQAPVRNFLGVMEGTARKFLYALHAIAEKKKEGGEA</sequence>
<organism evidence="4">
    <name type="scientific">hydrothermal vent metagenome</name>
    <dbReference type="NCBI Taxonomy" id="652676"/>
    <lineage>
        <taxon>unclassified sequences</taxon>
        <taxon>metagenomes</taxon>
        <taxon>ecological metagenomes</taxon>
    </lineage>
</organism>
<dbReference type="Gene3D" id="3.30.70.1730">
    <property type="match status" value="1"/>
</dbReference>
<dbReference type="InterPro" id="IPR001790">
    <property type="entry name" value="Ribosomal_uL10"/>
</dbReference>
<dbReference type="EMBL" id="UOGC01000122">
    <property type="protein sequence ID" value="VAX21608.1"/>
    <property type="molecule type" value="Genomic_DNA"/>
</dbReference>
<keyword evidence="3" id="KW-0687">Ribonucleoprotein</keyword>
<reference evidence="4" key="1">
    <citation type="submission" date="2018-06" db="EMBL/GenBank/DDBJ databases">
        <authorList>
            <person name="Zhirakovskaya E."/>
        </authorList>
    </citation>
    <scope>NUCLEOTIDE SEQUENCE</scope>
</reference>
<comment type="similarity">
    <text evidence="1">Belongs to the universal ribosomal protein uL10 family.</text>
</comment>
<dbReference type="PANTHER" id="PTHR11560">
    <property type="entry name" value="39S RIBOSOMAL PROTEIN L10, MITOCHONDRIAL"/>
    <property type="match status" value="1"/>
</dbReference>
<dbReference type="GO" id="GO:0005840">
    <property type="term" value="C:ribosome"/>
    <property type="evidence" value="ECO:0007669"/>
    <property type="project" value="UniProtKB-KW"/>
</dbReference>
<dbReference type="CDD" id="cd05797">
    <property type="entry name" value="Ribosomal_L10"/>
    <property type="match status" value="1"/>
</dbReference>
<dbReference type="HAMAP" id="MF_00362">
    <property type="entry name" value="Ribosomal_uL10"/>
    <property type="match status" value="1"/>
</dbReference>
<evidence type="ECO:0000256" key="2">
    <source>
        <dbReference type="ARBA" id="ARBA00022980"/>
    </source>
</evidence>